<name>A0A7J7GDN2_CAMSI</name>
<protein>
    <submittedName>
        <fullName evidence="1">Uncharacterized protein</fullName>
    </submittedName>
</protein>
<dbReference type="EMBL" id="JACBKZ010000011">
    <property type="protein sequence ID" value="KAF5938425.1"/>
    <property type="molecule type" value="Genomic_DNA"/>
</dbReference>
<reference evidence="1 2" key="2">
    <citation type="submission" date="2020-07" db="EMBL/GenBank/DDBJ databases">
        <title>Genome assembly of wild tea tree DASZ reveals pedigree and selection history of tea varieties.</title>
        <authorList>
            <person name="Zhang W."/>
        </authorList>
    </citation>
    <scope>NUCLEOTIDE SEQUENCE [LARGE SCALE GENOMIC DNA]</scope>
    <source>
        <strain evidence="2">cv. G240</strain>
        <tissue evidence="1">Leaf</tissue>
    </source>
</reference>
<comment type="caution">
    <text evidence="1">The sequence shown here is derived from an EMBL/GenBank/DDBJ whole genome shotgun (WGS) entry which is preliminary data.</text>
</comment>
<accession>A0A7J7GDN2</accession>
<gene>
    <name evidence="1" type="ORF">HYC85_022684</name>
</gene>
<dbReference type="Proteomes" id="UP000593564">
    <property type="component" value="Unassembled WGS sequence"/>
</dbReference>
<evidence type="ECO:0000313" key="1">
    <source>
        <dbReference type="EMBL" id="KAF5938425.1"/>
    </source>
</evidence>
<reference evidence="2" key="1">
    <citation type="journal article" date="2020" name="Nat. Commun.">
        <title>Genome assembly of wild tea tree DASZ reveals pedigree and selection history of tea varieties.</title>
        <authorList>
            <person name="Zhang W."/>
            <person name="Zhang Y."/>
            <person name="Qiu H."/>
            <person name="Guo Y."/>
            <person name="Wan H."/>
            <person name="Zhang X."/>
            <person name="Scossa F."/>
            <person name="Alseekh S."/>
            <person name="Zhang Q."/>
            <person name="Wang P."/>
            <person name="Xu L."/>
            <person name="Schmidt M.H."/>
            <person name="Jia X."/>
            <person name="Li D."/>
            <person name="Zhu A."/>
            <person name="Guo F."/>
            <person name="Chen W."/>
            <person name="Ni D."/>
            <person name="Usadel B."/>
            <person name="Fernie A.R."/>
            <person name="Wen W."/>
        </authorList>
    </citation>
    <scope>NUCLEOTIDE SEQUENCE [LARGE SCALE GENOMIC DNA]</scope>
    <source>
        <strain evidence="2">cv. G240</strain>
    </source>
</reference>
<dbReference type="AlphaFoldDB" id="A0A7J7GDN2"/>
<organism evidence="1 2">
    <name type="scientific">Camellia sinensis</name>
    <name type="common">Tea plant</name>
    <name type="synonym">Thea sinensis</name>
    <dbReference type="NCBI Taxonomy" id="4442"/>
    <lineage>
        <taxon>Eukaryota</taxon>
        <taxon>Viridiplantae</taxon>
        <taxon>Streptophyta</taxon>
        <taxon>Embryophyta</taxon>
        <taxon>Tracheophyta</taxon>
        <taxon>Spermatophyta</taxon>
        <taxon>Magnoliopsida</taxon>
        <taxon>eudicotyledons</taxon>
        <taxon>Gunneridae</taxon>
        <taxon>Pentapetalae</taxon>
        <taxon>asterids</taxon>
        <taxon>Ericales</taxon>
        <taxon>Theaceae</taxon>
        <taxon>Camellia</taxon>
    </lineage>
</organism>
<evidence type="ECO:0000313" key="2">
    <source>
        <dbReference type="Proteomes" id="UP000593564"/>
    </source>
</evidence>
<keyword evidence="2" id="KW-1185">Reference proteome</keyword>
<sequence>MVEGRTLQKPTFTVRLLNFSICSLLPVYNENGSTLHDIFHVKIKRKAGYSKMKIERGKGK</sequence>
<proteinExistence type="predicted"/>